<feature type="domain" description="FAD-dependent urate hydroxylase HpyO/Asp monooxygenase CreE-like FAD/NAD(P)-binding" evidence="1">
    <location>
        <begin position="6"/>
        <end position="198"/>
    </location>
</feature>
<protein>
    <submittedName>
        <fullName evidence="2">FAD/NAD(P)-binding protein</fullName>
    </submittedName>
</protein>
<dbReference type="InterPro" id="IPR052189">
    <property type="entry name" value="L-asp_N-monooxygenase_NS-form"/>
</dbReference>
<dbReference type="Pfam" id="PF13454">
    <property type="entry name" value="NAD_binding_9"/>
    <property type="match status" value="1"/>
</dbReference>
<organism evidence="2 3">
    <name type="scientific">Corynebacterium qintianiae</name>
    <dbReference type="NCBI Taxonomy" id="2709392"/>
    <lineage>
        <taxon>Bacteria</taxon>
        <taxon>Bacillati</taxon>
        <taxon>Actinomycetota</taxon>
        <taxon>Actinomycetes</taxon>
        <taxon>Mycobacteriales</taxon>
        <taxon>Corynebacteriaceae</taxon>
        <taxon>Corynebacterium</taxon>
    </lineage>
</organism>
<dbReference type="KEGG" id="cqn:G7Y29_01965"/>
<gene>
    <name evidence="2" type="ORF">G7Y29_01965</name>
</gene>
<dbReference type="PANTHER" id="PTHR40254">
    <property type="entry name" value="BLR0577 PROTEIN"/>
    <property type="match status" value="1"/>
</dbReference>
<evidence type="ECO:0000259" key="1">
    <source>
        <dbReference type="Pfam" id="PF13454"/>
    </source>
</evidence>
<evidence type="ECO:0000313" key="3">
    <source>
        <dbReference type="Proteomes" id="UP000594586"/>
    </source>
</evidence>
<dbReference type="Proteomes" id="UP000594586">
    <property type="component" value="Chromosome"/>
</dbReference>
<evidence type="ECO:0000313" key="2">
    <source>
        <dbReference type="EMBL" id="QPK83603.1"/>
    </source>
</evidence>
<dbReference type="InterPro" id="IPR038732">
    <property type="entry name" value="HpyO/CreE_NAD-binding"/>
</dbReference>
<dbReference type="RefSeq" id="WP_165003610.1">
    <property type="nucleotide sequence ID" value="NZ_CP064955.1"/>
</dbReference>
<dbReference type="PANTHER" id="PTHR40254:SF1">
    <property type="entry name" value="BLR0577 PROTEIN"/>
    <property type="match status" value="1"/>
</dbReference>
<name>A0A7T0KMR2_9CORY</name>
<dbReference type="AlphaFoldDB" id="A0A7T0KMR2"/>
<proteinExistence type="predicted"/>
<sequence>MVASIALVGMGPRGISVIERIAARLRTAPTTVPLTLHLIEDAQIGAGRVWDTSQTRTLCMNTLAGAVTLFTEPGATVGAPVLEGPSLFEWIQLLRGEREEISPAKRKLFDAHPTAPHVTTTFRDELAITVPESNPSRALYGAYLRWVYRVALALLPESVRVVEHNSRAVSLISNGEADTIGLADGSTVEAGATVLSTGWVLPGTPALPGDLTHVRANNPLEQDVDALPAGRRVLVRGLGMGFFDLMALSTIDRGGRFVPDAAARSGLRYMPSGREPRLVVTSGRGYPYLPKSEYRSLPPKPDLTHLRPAVEATSHTAQGGVHFGTALWPAIVRDSYSAYYRTLAEVAPQSLRVGLADILAAIDAADVERVASSTSIIEAAVEMTRRLSGMTDAPFDLSAWVDPLAGTEDLTVPMLTEHIASRLETDISEAVSAWGSPLKAGLWVVSAARKPSAVAVENGRGAQEDRMGALSQFMAFGQMVGSGPPLFRTRELLALVDAGLVEFLGPRPRLTYSDGAVTAVSGTRSATAEVLADAFLPGPDVRTTADPLTQSLVRAGRVRPFAPGGIATSAPETDSTTRRTVHPDGRVDARLHIAGIPTGAQWADTTISPMPGTDPLFLQETDKIAASLLKGLA</sequence>
<dbReference type="EMBL" id="CP064955">
    <property type="protein sequence ID" value="QPK83603.1"/>
    <property type="molecule type" value="Genomic_DNA"/>
</dbReference>
<keyword evidence="3" id="KW-1185">Reference proteome</keyword>
<reference evidence="2 3" key="1">
    <citation type="submission" date="2020-11" db="EMBL/GenBank/DDBJ databases">
        <title>Corynebacterium sp. MC1420.</title>
        <authorList>
            <person name="Zhou J."/>
        </authorList>
    </citation>
    <scope>NUCLEOTIDE SEQUENCE [LARGE SCALE GENOMIC DNA]</scope>
    <source>
        <strain evidence="2 3">MC1420</strain>
    </source>
</reference>
<accession>A0A7T0KMR2</accession>